<dbReference type="AlphaFoldDB" id="A0A261FID9"/>
<dbReference type="Pfam" id="PF08708">
    <property type="entry name" value="PriCT_1"/>
    <property type="match status" value="1"/>
</dbReference>
<feature type="region of interest" description="Disordered" evidence="1">
    <location>
        <begin position="287"/>
        <end position="321"/>
    </location>
</feature>
<feature type="compositionally biased region" description="Low complexity" evidence="1">
    <location>
        <begin position="293"/>
        <end position="304"/>
    </location>
</feature>
<evidence type="ECO:0000259" key="2">
    <source>
        <dbReference type="Pfam" id="PF08708"/>
    </source>
</evidence>
<reference evidence="3 4" key="1">
    <citation type="journal article" date="2017" name="BMC Genomics">
        <title>Comparative genomic and phylogenomic analyses of the Bifidobacteriaceae family.</title>
        <authorList>
            <person name="Lugli G.A."/>
            <person name="Milani C."/>
            <person name="Turroni F."/>
            <person name="Duranti S."/>
            <person name="Mancabelli L."/>
            <person name="Mangifesta M."/>
            <person name="Ferrario C."/>
            <person name="Modesto M."/>
            <person name="Mattarelli P."/>
            <person name="Jiri K."/>
            <person name="van Sinderen D."/>
            <person name="Ventura M."/>
        </authorList>
    </citation>
    <scope>NUCLEOTIDE SEQUENCE [LARGE SCALE GENOMIC DNA]</scope>
    <source>
        <strain evidence="3 4">DSM 28807</strain>
    </source>
</reference>
<organism evidence="3 4">
    <name type="scientific">Bifidobacterium lemurum</name>
    <dbReference type="NCBI Taxonomy" id="1603886"/>
    <lineage>
        <taxon>Bacteria</taxon>
        <taxon>Bacillati</taxon>
        <taxon>Actinomycetota</taxon>
        <taxon>Actinomycetes</taxon>
        <taxon>Bifidobacteriales</taxon>
        <taxon>Bifidobacteriaceae</taxon>
        <taxon>Bifidobacterium</taxon>
    </lineage>
</organism>
<dbReference type="Gene3D" id="1.10.340.50">
    <property type="match status" value="1"/>
</dbReference>
<dbReference type="STRING" id="1603886.GCA_001895165_02247"/>
<dbReference type="Pfam" id="PF03090">
    <property type="entry name" value="Replicase"/>
    <property type="match status" value="1"/>
</dbReference>
<feature type="compositionally biased region" description="Acidic residues" evidence="1">
    <location>
        <begin position="312"/>
        <end position="321"/>
    </location>
</feature>
<sequence>MVFDMSDDYSQPTLELARTFEGWYLPQRPMCCDDDYSALTRRSRADALRYKHIETNPSALVNTIVVDIDDDQGRAVALWEHEGMRPNFIAENPVNGHAHAGWVLTYPVARTEMARIKPLKLLHAATEGLRRSCNGDEGYSGLLMKNPEHPAWESDIIEHDTYDLDQLVAALDQHGDMPPKSWRRTKRARTIGLGRNCTVFDTARTDAYRFVRRLPDRTPESSERLREFTRRTCHEINATFADPLPTREVNDIAKSIHKWTVTRFDGWLDGAAVCAATFTAIQAARGHKGGIQSGSSRRTSSIRSQYERYLEEESNADEAGD</sequence>
<evidence type="ECO:0000256" key="1">
    <source>
        <dbReference type="SAM" id="MobiDB-lite"/>
    </source>
</evidence>
<dbReference type="InterPro" id="IPR014820">
    <property type="entry name" value="PriCT_1"/>
</dbReference>
<dbReference type="InterPro" id="IPR004322">
    <property type="entry name" value="Plasmid_replicase_bac"/>
</dbReference>
<comment type="caution">
    <text evidence="3">The sequence shown here is derived from an EMBL/GenBank/DDBJ whole genome shotgun (WGS) entry which is preliminary data.</text>
</comment>
<name>A0A261FID9_9BIFI</name>
<dbReference type="Proteomes" id="UP000216352">
    <property type="component" value="Unassembled WGS sequence"/>
</dbReference>
<accession>A0A261FID9</accession>
<feature type="domain" description="Primase C-terminal 1" evidence="2">
    <location>
        <begin position="194"/>
        <end position="260"/>
    </location>
</feature>
<keyword evidence="4" id="KW-1185">Reference proteome</keyword>
<evidence type="ECO:0000313" key="4">
    <source>
        <dbReference type="Proteomes" id="UP000216352"/>
    </source>
</evidence>
<protein>
    <submittedName>
        <fullName evidence="3">Replicase</fullName>
    </submittedName>
</protein>
<dbReference type="EMBL" id="MWWX01000028">
    <property type="protein sequence ID" value="OZG58912.1"/>
    <property type="molecule type" value="Genomic_DNA"/>
</dbReference>
<proteinExistence type="predicted"/>
<evidence type="ECO:0000313" key="3">
    <source>
        <dbReference type="EMBL" id="OZG58912.1"/>
    </source>
</evidence>
<gene>
    <name evidence="3" type="ORF">BLEM_2309</name>
</gene>